<sequence length="115" mass="12450">MTDAAWPVEWQRGLLATAILGAVGGAEPVYGYAISQRLEQLGWGSVTGGALYPALRALEAAGLVTSRWDPQASGPARRYYDLTPEGRDAIRRHQDSWPRFSGAMTALLHGEEGPR</sequence>
<evidence type="ECO:0000313" key="3">
    <source>
        <dbReference type="EMBL" id="NYD87847.1"/>
    </source>
</evidence>
<dbReference type="PANTHER" id="PTHR33169">
    <property type="entry name" value="PADR-FAMILY TRANSCRIPTIONAL REGULATOR"/>
    <property type="match status" value="1"/>
</dbReference>
<protein>
    <submittedName>
        <fullName evidence="2 3">Transcriptional regulator</fullName>
    </submittedName>
</protein>
<keyword evidence="5" id="KW-1185">Reference proteome</keyword>
<evidence type="ECO:0000313" key="4">
    <source>
        <dbReference type="Proteomes" id="UP000577956"/>
    </source>
</evidence>
<reference evidence="2 5" key="2">
    <citation type="submission" date="2021-01" db="EMBL/GenBank/DDBJ databases">
        <title>Whole genome shotgun sequence of Cellulomonas oligotrophica NBRC 109435.</title>
        <authorList>
            <person name="Komaki H."/>
            <person name="Tamura T."/>
        </authorList>
    </citation>
    <scope>NUCLEOTIDE SEQUENCE [LARGE SCALE GENOMIC DNA]</scope>
    <source>
        <strain evidence="2 5">NBRC 109435</strain>
    </source>
</reference>
<dbReference type="InterPro" id="IPR005149">
    <property type="entry name" value="Tscrpt_reg_PadR_N"/>
</dbReference>
<dbReference type="InterPro" id="IPR036390">
    <property type="entry name" value="WH_DNA-bd_sf"/>
</dbReference>
<evidence type="ECO:0000259" key="1">
    <source>
        <dbReference type="Pfam" id="PF03551"/>
    </source>
</evidence>
<dbReference type="EMBL" id="BONN01000005">
    <property type="protein sequence ID" value="GIG32946.1"/>
    <property type="molecule type" value="Genomic_DNA"/>
</dbReference>
<dbReference type="AlphaFoldDB" id="A0A7Y9FJ54"/>
<dbReference type="Gene3D" id="1.10.10.10">
    <property type="entry name" value="Winged helix-like DNA-binding domain superfamily/Winged helix DNA-binding domain"/>
    <property type="match status" value="1"/>
</dbReference>
<dbReference type="InterPro" id="IPR036388">
    <property type="entry name" value="WH-like_DNA-bd_sf"/>
</dbReference>
<accession>A0A7Y9FJ54</accession>
<dbReference type="RefSeq" id="WP_140460160.1">
    <property type="nucleotide sequence ID" value="NZ_BAABFI010000013.1"/>
</dbReference>
<evidence type="ECO:0000313" key="5">
    <source>
        <dbReference type="Proteomes" id="UP000618382"/>
    </source>
</evidence>
<dbReference type="Proteomes" id="UP000618382">
    <property type="component" value="Unassembled WGS sequence"/>
</dbReference>
<dbReference type="Proteomes" id="UP000577956">
    <property type="component" value="Unassembled WGS sequence"/>
</dbReference>
<dbReference type="InterPro" id="IPR052509">
    <property type="entry name" value="Metal_resp_DNA-bind_regulator"/>
</dbReference>
<dbReference type="Pfam" id="PF03551">
    <property type="entry name" value="PadR"/>
    <property type="match status" value="1"/>
</dbReference>
<name>A0A7Y9FJ54_9CELL</name>
<dbReference type="PANTHER" id="PTHR33169:SF14">
    <property type="entry name" value="TRANSCRIPTIONAL REGULATOR RV3488"/>
    <property type="match status" value="1"/>
</dbReference>
<organism evidence="3 4">
    <name type="scientific">Cellulomonas oligotrophica</name>
    <dbReference type="NCBI Taxonomy" id="931536"/>
    <lineage>
        <taxon>Bacteria</taxon>
        <taxon>Bacillati</taxon>
        <taxon>Actinomycetota</taxon>
        <taxon>Actinomycetes</taxon>
        <taxon>Micrococcales</taxon>
        <taxon>Cellulomonadaceae</taxon>
        <taxon>Cellulomonas</taxon>
    </lineage>
</organism>
<evidence type="ECO:0000313" key="2">
    <source>
        <dbReference type="EMBL" id="GIG32946.1"/>
    </source>
</evidence>
<proteinExistence type="predicted"/>
<reference evidence="3 4" key="1">
    <citation type="submission" date="2020-07" db="EMBL/GenBank/DDBJ databases">
        <title>Sequencing the genomes of 1000 actinobacteria strains.</title>
        <authorList>
            <person name="Klenk H.-P."/>
        </authorList>
    </citation>
    <scope>NUCLEOTIDE SEQUENCE [LARGE SCALE GENOMIC DNA]</scope>
    <source>
        <strain evidence="3 4">DSM 24482</strain>
    </source>
</reference>
<comment type="caution">
    <text evidence="3">The sequence shown here is derived from an EMBL/GenBank/DDBJ whole genome shotgun (WGS) entry which is preliminary data.</text>
</comment>
<dbReference type="EMBL" id="JACCBK010000001">
    <property type="protein sequence ID" value="NYD87847.1"/>
    <property type="molecule type" value="Genomic_DNA"/>
</dbReference>
<gene>
    <name evidence="3" type="ORF">BKA21_003396</name>
    <name evidence="2" type="ORF">Col01nite_21050</name>
</gene>
<feature type="domain" description="Transcription regulator PadR N-terminal" evidence="1">
    <location>
        <begin position="19"/>
        <end position="91"/>
    </location>
</feature>
<dbReference type="SUPFAM" id="SSF46785">
    <property type="entry name" value="Winged helix' DNA-binding domain"/>
    <property type="match status" value="1"/>
</dbReference>